<accession>A0ACC2SH96</accession>
<dbReference type="EMBL" id="QTSX02005044">
    <property type="protein sequence ID" value="KAJ9061762.1"/>
    <property type="molecule type" value="Genomic_DNA"/>
</dbReference>
<organism evidence="1 2">
    <name type="scientific">Entomophthora muscae</name>
    <dbReference type="NCBI Taxonomy" id="34485"/>
    <lineage>
        <taxon>Eukaryota</taxon>
        <taxon>Fungi</taxon>
        <taxon>Fungi incertae sedis</taxon>
        <taxon>Zoopagomycota</taxon>
        <taxon>Entomophthoromycotina</taxon>
        <taxon>Entomophthoromycetes</taxon>
        <taxon>Entomophthorales</taxon>
        <taxon>Entomophthoraceae</taxon>
        <taxon>Entomophthora</taxon>
    </lineage>
</organism>
<evidence type="ECO:0000313" key="2">
    <source>
        <dbReference type="Proteomes" id="UP001165960"/>
    </source>
</evidence>
<name>A0ACC2SH96_9FUNG</name>
<protein>
    <submittedName>
        <fullName evidence="1">Uncharacterized protein</fullName>
    </submittedName>
</protein>
<gene>
    <name evidence="1" type="ORF">DSO57_1017511</name>
</gene>
<dbReference type="Proteomes" id="UP001165960">
    <property type="component" value="Unassembled WGS sequence"/>
</dbReference>
<comment type="caution">
    <text evidence="1">The sequence shown here is derived from an EMBL/GenBank/DDBJ whole genome shotgun (WGS) entry which is preliminary data.</text>
</comment>
<sequence length="297" mass="33062">MALASSFVAGAKLRALDAEMPGSLGMPLIPPLPLVKSYAWLTAASYCNDRQLFNWDCRSCSPMGNNIRFVRGLENEQFGTRCFVAIDDSNRRILIAFRATENDKNTRQNHNLVQVPFKGASDMRIRVVRGPLMAMESLEQQILETITTMLNDPSLANHKIAFVGHSLGSSLAALAAARVKTSLNMPGERIEVYAYGMPRIGNRNFAEWYNGLGMAAARVVNKNDLFPQILGGNNDLLVHIKTELWVTGPRNNEQITICDTATLEDPKCSKSVPRSKLSKELHFYMFDVSYEGELCEN</sequence>
<proteinExistence type="predicted"/>
<reference evidence="1" key="1">
    <citation type="submission" date="2022-04" db="EMBL/GenBank/DDBJ databases">
        <title>Genome of the entomopathogenic fungus Entomophthora muscae.</title>
        <authorList>
            <person name="Elya C."/>
            <person name="Lovett B.R."/>
            <person name="Lee E."/>
            <person name="Macias A.M."/>
            <person name="Hajek A.E."/>
            <person name="De Bivort B.L."/>
            <person name="Kasson M.T."/>
            <person name="De Fine Licht H.H."/>
            <person name="Stajich J.E."/>
        </authorList>
    </citation>
    <scope>NUCLEOTIDE SEQUENCE</scope>
    <source>
        <strain evidence="1">Berkeley</strain>
    </source>
</reference>
<evidence type="ECO:0000313" key="1">
    <source>
        <dbReference type="EMBL" id="KAJ9061762.1"/>
    </source>
</evidence>
<keyword evidence="2" id="KW-1185">Reference proteome</keyword>